<dbReference type="EMBL" id="PKPP01007101">
    <property type="protein sequence ID" value="PWA54357.1"/>
    <property type="molecule type" value="Genomic_DNA"/>
</dbReference>
<evidence type="ECO:0000313" key="9">
    <source>
        <dbReference type="Proteomes" id="UP000245207"/>
    </source>
</evidence>
<evidence type="ECO:0000256" key="1">
    <source>
        <dbReference type="ARBA" id="ARBA00022679"/>
    </source>
</evidence>
<evidence type="ECO:0000256" key="5">
    <source>
        <dbReference type="ARBA" id="ARBA00022801"/>
    </source>
</evidence>
<evidence type="ECO:0000313" key="8">
    <source>
        <dbReference type="EMBL" id="PWA54357.1"/>
    </source>
</evidence>
<keyword evidence="9" id="KW-1185">Reference proteome</keyword>
<dbReference type="GO" id="GO:0016787">
    <property type="term" value="F:hydrolase activity"/>
    <property type="evidence" value="ECO:0007669"/>
    <property type="project" value="UniProtKB-KW"/>
</dbReference>
<dbReference type="AlphaFoldDB" id="A0A2U1LZE1"/>
<evidence type="ECO:0000256" key="6">
    <source>
        <dbReference type="ARBA" id="ARBA00022918"/>
    </source>
</evidence>
<protein>
    <recommendedName>
        <fullName evidence="7">Reverse transcriptase RNase H-like domain-containing protein</fullName>
    </recommendedName>
</protein>
<organism evidence="8 9">
    <name type="scientific">Artemisia annua</name>
    <name type="common">Sweet wormwood</name>
    <dbReference type="NCBI Taxonomy" id="35608"/>
    <lineage>
        <taxon>Eukaryota</taxon>
        <taxon>Viridiplantae</taxon>
        <taxon>Streptophyta</taxon>
        <taxon>Embryophyta</taxon>
        <taxon>Tracheophyta</taxon>
        <taxon>Spermatophyta</taxon>
        <taxon>Magnoliopsida</taxon>
        <taxon>eudicotyledons</taxon>
        <taxon>Gunneridae</taxon>
        <taxon>Pentapetalae</taxon>
        <taxon>asterids</taxon>
        <taxon>campanulids</taxon>
        <taxon>Asterales</taxon>
        <taxon>Asteraceae</taxon>
        <taxon>Asteroideae</taxon>
        <taxon>Anthemideae</taxon>
        <taxon>Artemisiinae</taxon>
        <taxon>Artemisia</taxon>
    </lineage>
</organism>
<dbReference type="PANTHER" id="PTHR37984:SF5">
    <property type="entry name" value="PROTEIN NYNRIN-LIKE"/>
    <property type="match status" value="1"/>
</dbReference>
<evidence type="ECO:0000256" key="2">
    <source>
        <dbReference type="ARBA" id="ARBA00022695"/>
    </source>
</evidence>
<dbReference type="SUPFAM" id="SSF56672">
    <property type="entry name" value="DNA/RNA polymerases"/>
    <property type="match status" value="1"/>
</dbReference>
<feature type="domain" description="Reverse transcriptase RNase H-like" evidence="7">
    <location>
        <begin position="181"/>
        <end position="249"/>
    </location>
</feature>
<keyword evidence="2" id="KW-0548">Nucleotidyltransferase</keyword>
<evidence type="ECO:0000259" key="7">
    <source>
        <dbReference type="Pfam" id="PF17917"/>
    </source>
</evidence>
<dbReference type="GO" id="GO:0003964">
    <property type="term" value="F:RNA-directed DNA polymerase activity"/>
    <property type="evidence" value="ECO:0007669"/>
    <property type="project" value="UniProtKB-KW"/>
</dbReference>
<dbReference type="Pfam" id="PF17917">
    <property type="entry name" value="RT_RNaseH"/>
    <property type="match status" value="1"/>
</dbReference>
<dbReference type="CDD" id="cd09274">
    <property type="entry name" value="RNase_HI_RT_Ty3"/>
    <property type="match status" value="1"/>
</dbReference>
<gene>
    <name evidence="8" type="ORF">CTI12_AA397460</name>
</gene>
<comment type="caution">
    <text evidence="8">The sequence shown here is derived from an EMBL/GenBank/DDBJ whole genome shotgun (WGS) entry which is preliminary data.</text>
</comment>
<reference evidence="8 9" key="1">
    <citation type="journal article" date="2018" name="Mol. Plant">
        <title>The genome of Artemisia annua provides insight into the evolution of Asteraceae family and artemisinin biosynthesis.</title>
        <authorList>
            <person name="Shen Q."/>
            <person name="Zhang L."/>
            <person name="Liao Z."/>
            <person name="Wang S."/>
            <person name="Yan T."/>
            <person name="Shi P."/>
            <person name="Liu M."/>
            <person name="Fu X."/>
            <person name="Pan Q."/>
            <person name="Wang Y."/>
            <person name="Lv Z."/>
            <person name="Lu X."/>
            <person name="Zhang F."/>
            <person name="Jiang W."/>
            <person name="Ma Y."/>
            <person name="Chen M."/>
            <person name="Hao X."/>
            <person name="Li L."/>
            <person name="Tang Y."/>
            <person name="Lv G."/>
            <person name="Zhou Y."/>
            <person name="Sun X."/>
            <person name="Brodelius P.E."/>
            <person name="Rose J.K.C."/>
            <person name="Tang K."/>
        </authorList>
    </citation>
    <scope>NUCLEOTIDE SEQUENCE [LARGE SCALE GENOMIC DNA]</scope>
    <source>
        <strain evidence="9">cv. Huhao1</strain>
        <tissue evidence="8">Leaf</tissue>
    </source>
</reference>
<sequence>MNVRHLGTIQKYQDAYDKLISRVDFPEDQQHNNPYLKRQLSQKKFEDRRARDMCFYCDEKYVPGHKCKGQVFSLEVVVYPNDVLLETEQVRVCGHAGKYKLHILIDRDNTHNFLDLNTAMKLGCNLKGTCPIHVDVGGGNQLGTKIKTQVAKLFSMALIAYQSTYLITLNVSKEVGDANLCKTLAPRHQTLSTYEKELSAVIQALEKWKGHMFDKHFQIKTNHFSLKYLLVLRISTPSQMKWLAKLMGFDYEILYKKRRENKVADAFSRVDTSAQLMQMLITVTRDFV</sequence>
<dbReference type="GO" id="GO:0004519">
    <property type="term" value="F:endonuclease activity"/>
    <property type="evidence" value="ECO:0007669"/>
    <property type="project" value="UniProtKB-KW"/>
</dbReference>
<evidence type="ECO:0000256" key="3">
    <source>
        <dbReference type="ARBA" id="ARBA00022722"/>
    </source>
</evidence>
<keyword evidence="5" id="KW-0378">Hydrolase</keyword>
<evidence type="ECO:0000256" key="4">
    <source>
        <dbReference type="ARBA" id="ARBA00022759"/>
    </source>
</evidence>
<keyword evidence="3" id="KW-0540">Nuclease</keyword>
<dbReference type="OrthoDB" id="10055717at2759"/>
<dbReference type="InterPro" id="IPR043502">
    <property type="entry name" value="DNA/RNA_pol_sf"/>
</dbReference>
<accession>A0A2U1LZE1</accession>
<proteinExistence type="predicted"/>
<dbReference type="STRING" id="35608.A0A2U1LZE1"/>
<dbReference type="PANTHER" id="PTHR37984">
    <property type="entry name" value="PROTEIN CBG26694"/>
    <property type="match status" value="1"/>
</dbReference>
<keyword evidence="6" id="KW-0695">RNA-directed DNA polymerase</keyword>
<name>A0A2U1LZE1_ARTAN</name>
<dbReference type="InterPro" id="IPR041373">
    <property type="entry name" value="RT_RNaseH"/>
</dbReference>
<keyword evidence="1" id="KW-0808">Transferase</keyword>
<keyword evidence="4" id="KW-0255">Endonuclease</keyword>
<dbReference type="InterPro" id="IPR050951">
    <property type="entry name" value="Retrovirus_Pol_polyprotein"/>
</dbReference>
<dbReference type="Proteomes" id="UP000245207">
    <property type="component" value="Unassembled WGS sequence"/>
</dbReference>